<feature type="signal peptide" evidence="3">
    <location>
        <begin position="1"/>
        <end position="18"/>
    </location>
</feature>
<keyword evidence="1" id="KW-0175">Coiled coil</keyword>
<name>A0A2W1NUI3_9FLAO</name>
<evidence type="ECO:0000313" key="4">
    <source>
        <dbReference type="EMBL" id="PZE18418.1"/>
    </source>
</evidence>
<gene>
    <name evidence="4" type="ORF">DNU06_00865</name>
</gene>
<organism evidence="4 5">
    <name type="scientific">Putridiphycobacter roseus</name>
    <dbReference type="NCBI Taxonomy" id="2219161"/>
    <lineage>
        <taxon>Bacteria</taxon>
        <taxon>Pseudomonadati</taxon>
        <taxon>Bacteroidota</taxon>
        <taxon>Flavobacteriia</taxon>
        <taxon>Flavobacteriales</taxon>
        <taxon>Crocinitomicaceae</taxon>
        <taxon>Putridiphycobacter</taxon>
    </lineage>
</organism>
<protein>
    <submittedName>
        <fullName evidence="4">Uncharacterized protein</fullName>
    </submittedName>
</protein>
<comment type="caution">
    <text evidence="4">The sequence shown here is derived from an EMBL/GenBank/DDBJ whole genome shotgun (WGS) entry which is preliminary data.</text>
</comment>
<feature type="chain" id="PRO_5015930780" evidence="3">
    <location>
        <begin position="19"/>
        <end position="262"/>
    </location>
</feature>
<dbReference type="RefSeq" id="WP_111061318.1">
    <property type="nucleotide sequence ID" value="NZ_JBHUCU010000007.1"/>
</dbReference>
<feature type="coiled-coil region" evidence="1">
    <location>
        <begin position="160"/>
        <end position="236"/>
    </location>
</feature>
<proteinExistence type="predicted"/>
<reference evidence="4 5" key="1">
    <citation type="submission" date="2018-06" db="EMBL/GenBank/DDBJ databases">
        <title>The draft genome sequence of Crocinitomix sp. SM1701.</title>
        <authorList>
            <person name="Zhang X."/>
        </authorList>
    </citation>
    <scope>NUCLEOTIDE SEQUENCE [LARGE SCALE GENOMIC DNA]</scope>
    <source>
        <strain evidence="4 5">SM1701</strain>
    </source>
</reference>
<dbReference type="AlphaFoldDB" id="A0A2W1NUI3"/>
<dbReference type="Proteomes" id="UP000249248">
    <property type="component" value="Unassembled WGS sequence"/>
</dbReference>
<feature type="region of interest" description="Disordered" evidence="2">
    <location>
        <begin position="239"/>
        <end position="262"/>
    </location>
</feature>
<evidence type="ECO:0000256" key="2">
    <source>
        <dbReference type="SAM" id="MobiDB-lite"/>
    </source>
</evidence>
<keyword evidence="5" id="KW-1185">Reference proteome</keyword>
<feature type="compositionally biased region" description="Basic and acidic residues" evidence="2">
    <location>
        <begin position="246"/>
        <end position="256"/>
    </location>
</feature>
<dbReference type="OrthoDB" id="1467877at2"/>
<keyword evidence="3" id="KW-0732">Signal</keyword>
<sequence length="262" mass="29142">MKKVLLLGAILISTLIYAQNEVQIPNQVNVKENNVVLNGVERTGYSMGINGDTKDILKSFAAYLESKKSLDVKIKSAVIVGEDLMNTSISDKHFNIYAICNETSEGNELTYFMSYGTDIYVSQEAYPIESAIAIKTVNDFGKNYYSEIIQKQILTSTKAMNEANKALENVNDDISDVAKDKSKEAVKIEKIEKKKLKAEEKVRKLQNTIEEQGKGIAESQKTIEKLEANNTQLMTTKTTATTALSEAKESLSELTKKKATFQ</sequence>
<evidence type="ECO:0000313" key="5">
    <source>
        <dbReference type="Proteomes" id="UP000249248"/>
    </source>
</evidence>
<accession>A0A2W1NUI3</accession>
<evidence type="ECO:0000256" key="1">
    <source>
        <dbReference type="SAM" id="Coils"/>
    </source>
</evidence>
<dbReference type="EMBL" id="QKSB01000001">
    <property type="protein sequence ID" value="PZE18418.1"/>
    <property type="molecule type" value="Genomic_DNA"/>
</dbReference>
<evidence type="ECO:0000256" key="3">
    <source>
        <dbReference type="SAM" id="SignalP"/>
    </source>
</evidence>